<feature type="compositionally biased region" description="Polar residues" evidence="5">
    <location>
        <begin position="543"/>
        <end position="558"/>
    </location>
</feature>
<feature type="compositionally biased region" description="Gly residues" evidence="5">
    <location>
        <begin position="520"/>
        <end position="529"/>
    </location>
</feature>
<dbReference type="RefSeq" id="WP_070018179.1">
    <property type="nucleotide sequence ID" value="NZ_LJGW01000328.1"/>
</dbReference>
<comment type="caution">
    <text evidence="7">The sequence shown here is derived from an EMBL/GenBank/DDBJ whole genome shotgun (WGS) entry which is preliminary data.</text>
</comment>
<dbReference type="InterPro" id="IPR032808">
    <property type="entry name" value="DoxX"/>
</dbReference>
<proteinExistence type="predicted"/>
<dbReference type="PANTHER" id="PTHR39157">
    <property type="entry name" value="INTEGRAL MEMBRANE PROTEIN-RELATED"/>
    <property type="match status" value="1"/>
</dbReference>
<sequence length="638" mass="63600">MDTKTPRTPDPSGRRPGGSGDSQQGGSGGLFGDDPGLSTVKVPSDPAEVVVTHASFRVQLAPSADGSSSASGTAAGGFPWTSGVAAPGVTGAGTGTGSESPATGPSVLWGVGESEETGATRLSPVARPDGRQTAESAASTTQVLPRIGEETVAAPSTLIGQRGHGSSHETARPQPSSLLHGARPVHGAFDGPEPGTRDPYDSYDPYDPYGQRGGYGGEFGSEHEPAYGQDHRREYGTGQIPGYGDEDADLDAYGQRPLADGEFDDTPAHGSAVGTAPAAGRRQAYYPGRRLNLGVVLLPMRIFLGFISVYAGMGKLCDPVYFDGDARGSMVTWLRSLEPWALASPLRDFALAHPVGSGLTVAFLQIIIGVLTVCGLWQRLAASVGALLSAALLMTVSWSSGPAYETPDIIYLAAWSPLVIAGAPVYSVDGKLAADAWRKLGPRAELLDLRRQVLRRGAVIASVVTGVAMLLGAMLGGAVRASHTATVPDPDEPPTNRLPGSPLPTDPDAGTSSDTPAGGHAQGADGGPGSRRSGGPSSPASQDGGQRSDPSGPTQHETVQAPEETGPGAGPPQQSDPGTQATQGGGGSSGTSGGSPAGGGTGGSSNSGGGGGSSSSGGSGGGGGSSYSGGGGLGGLLG</sequence>
<gene>
    <name evidence="7" type="ORF">AN218_19480</name>
</gene>
<dbReference type="EMBL" id="LJGW01000328">
    <property type="protein sequence ID" value="OEV10022.1"/>
    <property type="molecule type" value="Genomic_DNA"/>
</dbReference>
<feature type="transmembrane region" description="Helical" evidence="6">
    <location>
        <begin position="458"/>
        <end position="479"/>
    </location>
</feature>
<feature type="region of interest" description="Disordered" evidence="5">
    <location>
        <begin position="61"/>
        <end position="242"/>
    </location>
</feature>
<evidence type="ECO:0000256" key="4">
    <source>
        <dbReference type="ARBA" id="ARBA00023136"/>
    </source>
</evidence>
<feature type="region of interest" description="Disordered" evidence="5">
    <location>
        <begin position="1"/>
        <end position="44"/>
    </location>
</feature>
<dbReference type="PANTHER" id="PTHR39157:SF1">
    <property type="entry name" value="DOXX FAMILY PROTEIN"/>
    <property type="match status" value="1"/>
</dbReference>
<feature type="compositionally biased region" description="Gly residues" evidence="5">
    <location>
        <begin position="15"/>
        <end position="31"/>
    </location>
</feature>
<feature type="compositionally biased region" description="Low complexity" evidence="5">
    <location>
        <begin position="97"/>
        <end position="106"/>
    </location>
</feature>
<feature type="compositionally biased region" description="Basic and acidic residues" evidence="5">
    <location>
        <begin position="220"/>
        <end position="235"/>
    </location>
</feature>
<feature type="compositionally biased region" description="Low complexity" evidence="5">
    <location>
        <begin position="530"/>
        <end position="541"/>
    </location>
</feature>
<organism evidence="7 8">
    <name type="scientific">Streptomyces nanshensis</name>
    <dbReference type="NCBI Taxonomy" id="518642"/>
    <lineage>
        <taxon>Bacteria</taxon>
        <taxon>Bacillati</taxon>
        <taxon>Actinomycetota</taxon>
        <taxon>Actinomycetes</taxon>
        <taxon>Kitasatosporales</taxon>
        <taxon>Streptomycetaceae</taxon>
        <taxon>Streptomyces</taxon>
    </lineage>
</organism>
<feature type="compositionally biased region" description="Low complexity" evidence="5">
    <location>
        <begin position="61"/>
        <end position="89"/>
    </location>
</feature>
<evidence type="ECO:0000256" key="3">
    <source>
        <dbReference type="ARBA" id="ARBA00022989"/>
    </source>
</evidence>
<feature type="transmembrane region" description="Helical" evidence="6">
    <location>
        <begin position="409"/>
        <end position="428"/>
    </location>
</feature>
<accession>A0A1E7L1I7</accession>
<reference evidence="7 8" key="1">
    <citation type="journal article" date="2016" name="Front. Microbiol.">
        <title>Comparative Genomics Analysis of Streptomyces Species Reveals Their Adaptation to the Marine Environment and Their Diversity at the Genomic Level.</title>
        <authorList>
            <person name="Tian X."/>
            <person name="Zhang Z."/>
            <person name="Yang T."/>
            <person name="Chen M."/>
            <person name="Li J."/>
            <person name="Chen F."/>
            <person name="Yang J."/>
            <person name="Li W."/>
            <person name="Zhang B."/>
            <person name="Zhang Z."/>
            <person name="Wu J."/>
            <person name="Zhang C."/>
            <person name="Long L."/>
            <person name="Xiao J."/>
        </authorList>
    </citation>
    <scope>NUCLEOTIDE SEQUENCE [LARGE SCALE GENOMIC DNA]</scope>
    <source>
        <strain evidence="7 8">SCSIO 10429</strain>
    </source>
</reference>
<evidence type="ECO:0000256" key="5">
    <source>
        <dbReference type="SAM" id="MobiDB-lite"/>
    </source>
</evidence>
<keyword evidence="4 6" id="KW-0472">Membrane</keyword>
<dbReference type="Proteomes" id="UP000176005">
    <property type="component" value="Unassembled WGS sequence"/>
</dbReference>
<evidence type="ECO:0000313" key="7">
    <source>
        <dbReference type="EMBL" id="OEV10022.1"/>
    </source>
</evidence>
<feature type="compositionally biased region" description="Gly residues" evidence="5">
    <location>
        <begin position="583"/>
        <end position="638"/>
    </location>
</feature>
<evidence type="ECO:0000256" key="1">
    <source>
        <dbReference type="ARBA" id="ARBA00004141"/>
    </source>
</evidence>
<dbReference type="Pfam" id="PF07681">
    <property type="entry name" value="DoxX"/>
    <property type="match status" value="1"/>
</dbReference>
<comment type="subcellular location">
    <subcellularLocation>
        <location evidence="1">Membrane</location>
        <topology evidence="1">Multi-pass membrane protein</topology>
    </subcellularLocation>
</comment>
<evidence type="ECO:0000256" key="6">
    <source>
        <dbReference type="SAM" id="Phobius"/>
    </source>
</evidence>
<dbReference type="AlphaFoldDB" id="A0A1E7L1I7"/>
<keyword evidence="3 6" id="KW-1133">Transmembrane helix</keyword>
<feature type="transmembrane region" description="Helical" evidence="6">
    <location>
        <begin position="291"/>
        <end position="313"/>
    </location>
</feature>
<protein>
    <recommendedName>
        <fullName evidence="9">DoxX family protein</fullName>
    </recommendedName>
</protein>
<name>A0A1E7L1I7_9ACTN</name>
<keyword evidence="8" id="KW-1185">Reference proteome</keyword>
<feature type="transmembrane region" description="Helical" evidence="6">
    <location>
        <begin position="384"/>
        <end position="403"/>
    </location>
</feature>
<feature type="transmembrane region" description="Helical" evidence="6">
    <location>
        <begin position="355"/>
        <end position="377"/>
    </location>
</feature>
<feature type="compositionally biased region" description="Polar residues" evidence="5">
    <location>
        <begin position="133"/>
        <end position="143"/>
    </location>
</feature>
<keyword evidence="2 6" id="KW-0812">Transmembrane</keyword>
<evidence type="ECO:0000256" key="2">
    <source>
        <dbReference type="ARBA" id="ARBA00022692"/>
    </source>
</evidence>
<dbReference type="PATRIC" id="fig|518642.10.peg.4650"/>
<evidence type="ECO:0008006" key="9">
    <source>
        <dbReference type="Google" id="ProtNLM"/>
    </source>
</evidence>
<feature type="region of interest" description="Disordered" evidence="5">
    <location>
        <begin position="483"/>
        <end position="638"/>
    </location>
</feature>
<evidence type="ECO:0000313" key="8">
    <source>
        <dbReference type="Proteomes" id="UP000176005"/>
    </source>
</evidence>